<dbReference type="EMBL" id="UOFF01000083">
    <property type="protein sequence ID" value="VAW55183.1"/>
    <property type="molecule type" value="Genomic_DNA"/>
</dbReference>
<name>A0A3B0WRT3_9ZZZZ</name>
<dbReference type="GO" id="GO:0008168">
    <property type="term" value="F:methyltransferase activity"/>
    <property type="evidence" value="ECO:0007669"/>
    <property type="project" value="UniProtKB-KW"/>
</dbReference>
<sequence length="250" mass="27733">MNKNPPEIQDQDNLYSQPRETIAGFVFDDAVVKVFEDMIGRSVPGYTTLLSMFPVLARTFVTSGSVCYDLGCSLGAATLAMQQGIGEENVKFMAIDNSQAMIDACQTLTSQHKKLNVNVCVELADINNVNISNASLVMMNFTLQFIAKKLRQDLIGNIYQGLNAGGVMVLSEKIKMENASDQKRLTTLHHAFKKANGYSALEISQKRSALENVLIAETIEQHMTRLKQAGFSEVLVWFQCFNFVSFLAIK</sequence>
<evidence type="ECO:0000313" key="4">
    <source>
        <dbReference type="EMBL" id="VAW55183.1"/>
    </source>
</evidence>
<reference evidence="4" key="1">
    <citation type="submission" date="2018-06" db="EMBL/GenBank/DDBJ databases">
        <authorList>
            <person name="Zhirakovskaya E."/>
        </authorList>
    </citation>
    <scope>NUCLEOTIDE SEQUENCE</scope>
</reference>
<dbReference type="NCBIfam" id="TIGR00740">
    <property type="entry name" value="carboxy-S-adenosyl-L-methionine synthase CmoA"/>
    <property type="match status" value="1"/>
</dbReference>
<protein>
    <submittedName>
        <fullName evidence="4">tRNA (Cmo5U34)-methyltransferase</fullName>
    </submittedName>
</protein>
<dbReference type="InterPro" id="IPR029063">
    <property type="entry name" value="SAM-dependent_MTases_sf"/>
</dbReference>
<dbReference type="GO" id="GO:0032259">
    <property type="term" value="P:methylation"/>
    <property type="evidence" value="ECO:0007669"/>
    <property type="project" value="UniProtKB-KW"/>
</dbReference>
<accession>A0A3B0WRT3</accession>
<dbReference type="PIRSF" id="PIRSF006325">
    <property type="entry name" value="MeTrfase_bac"/>
    <property type="match status" value="1"/>
</dbReference>
<dbReference type="CDD" id="cd02440">
    <property type="entry name" value="AdoMet_MTases"/>
    <property type="match status" value="1"/>
</dbReference>
<evidence type="ECO:0000256" key="1">
    <source>
        <dbReference type="ARBA" id="ARBA00022679"/>
    </source>
</evidence>
<dbReference type="SUPFAM" id="SSF53335">
    <property type="entry name" value="S-adenosyl-L-methionine-dependent methyltransferases"/>
    <property type="match status" value="1"/>
</dbReference>
<proteinExistence type="inferred from homology"/>
<gene>
    <name evidence="4" type="ORF">MNBD_GAMMA07-83</name>
</gene>
<dbReference type="AlphaFoldDB" id="A0A3B0WRT3"/>
<organism evidence="4">
    <name type="scientific">hydrothermal vent metagenome</name>
    <dbReference type="NCBI Taxonomy" id="652676"/>
    <lineage>
        <taxon>unclassified sequences</taxon>
        <taxon>metagenomes</taxon>
        <taxon>ecological metagenomes</taxon>
    </lineage>
</organism>
<dbReference type="InterPro" id="IPR041698">
    <property type="entry name" value="Methyltransf_25"/>
</dbReference>
<evidence type="ECO:0000256" key="2">
    <source>
        <dbReference type="ARBA" id="ARBA00022691"/>
    </source>
</evidence>
<evidence type="ECO:0000259" key="3">
    <source>
        <dbReference type="Pfam" id="PF13649"/>
    </source>
</evidence>
<keyword evidence="4" id="KW-0489">Methyltransferase</keyword>
<dbReference type="PANTHER" id="PTHR43861">
    <property type="entry name" value="TRANS-ACONITATE 2-METHYLTRANSFERASE-RELATED"/>
    <property type="match status" value="1"/>
</dbReference>
<keyword evidence="2" id="KW-0949">S-adenosyl-L-methionine</keyword>
<dbReference type="Gene3D" id="3.40.50.150">
    <property type="entry name" value="Vaccinia Virus protein VP39"/>
    <property type="match status" value="1"/>
</dbReference>
<keyword evidence="1 4" id="KW-0808">Transferase</keyword>
<dbReference type="HAMAP" id="MF_01589">
    <property type="entry name" value="Cx_SAM_synthase"/>
    <property type="match status" value="1"/>
</dbReference>
<dbReference type="InterPro" id="IPR005271">
    <property type="entry name" value="CmoA"/>
</dbReference>
<dbReference type="GO" id="GO:0002098">
    <property type="term" value="P:tRNA wobble uridine modification"/>
    <property type="evidence" value="ECO:0007669"/>
    <property type="project" value="InterPro"/>
</dbReference>
<dbReference type="Pfam" id="PF13649">
    <property type="entry name" value="Methyltransf_25"/>
    <property type="match status" value="1"/>
</dbReference>
<dbReference type="PANTHER" id="PTHR43861:SF2">
    <property type="entry name" value="CARBOXY-S-ADENOSYL-L-METHIONINE SYNTHASE"/>
    <property type="match status" value="1"/>
</dbReference>
<feature type="domain" description="Methyltransferase" evidence="3">
    <location>
        <begin position="69"/>
        <end position="166"/>
    </location>
</feature>